<dbReference type="Proteomes" id="UP000621856">
    <property type="component" value="Unassembled WGS sequence"/>
</dbReference>
<dbReference type="Proteomes" id="UP000818603">
    <property type="component" value="Unassembled WGS sequence"/>
</dbReference>
<evidence type="ECO:0000313" key="3">
    <source>
        <dbReference type="Proteomes" id="UP000621856"/>
    </source>
</evidence>
<proteinExistence type="predicted"/>
<organism evidence="1 3">
    <name type="scientific">Aquisalinus luteolus</name>
    <dbReference type="NCBI Taxonomy" id="1566827"/>
    <lineage>
        <taxon>Bacteria</taxon>
        <taxon>Pseudomonadati</taxon>
        <taxon>Pseudomonadota</taxon>
        <taxon>Alphaproteobacteria</taxon>
        <taxon>Parvularculales</taxon>
        <taxon>Parvularculaceae</taxon>
        <taxon>Aquisalinus</taxon>
    </lineage>
</organism>
<dbReference type="Pfam" id="PF13618">
    <property type="entry name" value="Gluconate_2-dh3"/>
    <property type="match status" value="1"/>
</dbReference>
<reference evidence="1" key="3">
    <citation type="submission" date="2020-09" db="EMBL/GenBank/DDBJ databases">
        <authorList>
            <person name="Sun Q."/>
            <person name="Zhou Y."/>
        </authorList>
    </citation>
    <scope>NUCLEOTIDE SEQUENCE</scope>
    <source>
        <strain evidence="1">CGMCC 1.14984</strain>
    </source>
</reference>
<evidence type="ECO:0000313" key="4">
    <source>
        <dbReference type="Proteomes" id="UP000818603"/>
    </source>
</evidence>
<keyword evidence="4" id="KW-1185">Reference proteome</keyword>
<dbReference type="InterPro" id="IPR006311">
    <property type="entry name" value="TAT_signal"/>
</dbReference>
<accession>A0A8J3ERC1</accession>
<protein>
    <submittedName>
        <fullName evidence="2">Gluconate 2-dehydrogenase subunit 3 family protein</fullName>
    </submittedName>
</protein>
<comment type="caution">
    <text evidence="1">The sequence shown here is derived from an EMBL/GenBank/DDBJ whole genome shotgun (WGS) entry which is preliminary data.</text>
</comment>
<reference evidence="2 4" key="2">
    <citation type="submission" date="2020-02" db="EMBL/GenBank/DDBJ databases">
        <title>Genome sequence of Parvularcula flava strain NH6-79.</title>
        <authorList>
            <person name="Abdul Karim M.H."/>
            <person name="Lam M.Q."/>
            <person name="Chen S.J."/>
            <person name="Yahya A."/>
            <person name="Shahir S."/>
            <person name="Shamsir M.S."/>
            <person name="Chong C.S."/>
        </authorList>
    </citation>
    <scope>NUCLEOTIDE SEQUENCE [LARGE SCALE GENOMIC DNA]</scope>
    <source>
        <strain evidence="2 4">NH6-79</strain>
    </source>
</reference>
<dbReference type="AlphaFoldDB" id="A0A8J3ERC1"/>
<dbReference type="EMBL" id="BMGZ01000002">
    <property type="protein sequence ID" value="GGH96996.1"/>
    <property type="molecule type" value="Genomic_DNA"/>
</dbReference>
<dbReference type="EMBL" id="VCJR02000002">
    <property type="protein sequence ID" value="NHK27942.1"/>
    <property type="molecule type" value="Genomic_DNA"/>
</dbReference>
<dbReference type="InterPro" id="IPR027056">
    <property type="entry name" value="Gluconate_2DH_su3"/>
</dbReference>
<dbReference type="PROSITE" id="PS51318">
    <property type="entry name" value="TAT"/>
    <property type="match status" value="1"/>
</dbReference>
<dbReference type="RefSeq" id="WP_155139547.1">
    <property type="nucleotide sequence ID" value="NZ_BMGZ01000002.1"/>
</dbReference>
<evidence type="ECO:0000313" key="2">
    <source>
        <dbReference type="EMBL" id="NHK27942.1"/>
    </source>
</evidence>
<gene>
    <name evidence="2" type="ORF">FF098_008510</name>
    <name evidence="1" type="ORF">GCM10011355_17140</name>
</gene>
<reference evidence="1" key="1">
    <citation type="journal article" date="2014" name="Int. J. Syst. Evol. Microbiol.">
        <title>Complete genome sequence of Corynebacterium casei LMG S-19264T (=DSM 44701T), isolated from a smear-ripened cheese.</title>
        <authorList>
            <consortium name="US DOE Joint Genome Institute (JGI-PGF)"/>
            <person name="Walter F."/>
            <person name="Albersmeier A."/>
            <person name="Kalinowski J."/>
            <person name="Ruckert C."/>
        </authorList>
    </citation>
    <scope>NUCLEOTIDE SEQUENCE</scope>
    <source>
        <strain evidence="1">CGMCC 1.14984</strain>
    </source>
</reference>
<evidence type="ECO:0000313" key="1">
    <source>
        <dbReference type="EMBL" id="GGH96996.1"/>
    </source>
</evidence>
<sequence>MSSSPSSGFSRRQLLSGSARLAGGLAVGGGLSACGSSEGKEPTDELAAKLAGLTTRDAVRRPGHFFSVAQFRLLERISDLIIPDTDTPGALAAGVPQVIDRMMVTWALAETQGEWLEGLAAIDTRARREHGMAFVGLEPAVQFDLLSRHDADALSNGDQNYRQIKSTIVEAYYSSEPGATKELRYDPVPGPYQGCVPFEEIGRTWAT</sequence>
<name>A0A8J3ERC1_9PROT</name>